<dbReference type="GO" id="GO:0004029">
    <property type="term" value="F:aldehyde dehydrogenase (NAD+) activity"/>
    <property type="evidence" value="ECO:0007669"/>
    <property type="project" value="UniProtKB-EC"/>
</dbReference>
<dbReference type="InterPro" id="IPR015590">
    <property type="entry name" value="Aldehyde_DH_dom"/>
</dbReference>
<evidence type="ECO:0000256" key="3">
    <source>
        <dbReference type="RuleBase" id="RU003345"/>
    </source>
</evidence>
<evidence type="ECO:0000256" key="2">
    <source>
        <dbReference type="PROSITE-ProRule" id="PRU10007"/>
    </source>
</evidence>
<dbReference type="InterPro" id="IPR016161">
    <property type="entry name" value="Ald_DH/histidinol_DH"/>
</dbReference>
<dbReference type="InterPro" id="IPR016160">
    <property type="entry name" value="Ald_DH_CS_CYS"/>
</dbReference>
<dbReference type="EMBL" id="JAUSVM010000001">
    <property type="protein sequence ID" value="MDQ0424644.1"/>
    <property type="molecule type" value="Genomic_DNA"/>
</dbReference>
<accession>A0ABU0GID3</accession>
<sequence>MRVDAAPVSRAAEEVLRGAHLVAGSWDAGAGAREIERRDPARPCVRVGVVPVATDEVVDRAVRAADATAGGWGAWTPVARGRVVERLAGLVERDARRLAALVSREHGKPARDAREEVARATDVLRFAAGEGRRLGGRTLPADLPGTACLTTRVPIGVVALVTPWNFPLAIPAWKLGPAMVAGCPVVVKPSPLAPFSAQALVELASEAGAPAGAVGLVHGGGSTGSALVRHPLVAGVSFTGSVATGRSIAREATDRLARLQLEMGGKNAVVVEADADLGRAADAVVSGAFGQSGQRCSATSRLLVHEDVADRLVSLVRERAAALRVGPAQDETSDLGPLVDEASLERCVAAVERAARDGGRVVLGGGRVPGLAGWYMQPTVVVDLPPDAELATSEVFGPVLVVHRYRTFDEALALLDGVEYGMSAALFTHDLRTVGRFVAGARAGMLHVNRAGTGAFPHMPHVGTKASQHGAAECSPEAMDFYTEIRTVTLDLS</sequence>
<dbReference type="EC" id="1.2.1.3" evidence="5"/>
<evidence type="ECO:0000259" key="4">
    <source>
        <dbReference type="Pfam" id="PF00171"/>
    </source>
</evidence>
<keyword evidence="1 3" id="KW-0560">Oxidoreductase</keyword>
<dbReference type="SUPFAM" id="SSF53720">
    <property type="entry name" value="ALDH-like"/>
    <property type="match status" value="1"/>
</dbReference>
<proteinExistence type="inferred from homology"/>
<gene>
    <name evidence="5" type="ORF">JO380_001025</name>
</gene>
<protein>
    <submittedName>
        <fullName evidence="5">Aldehyde dehydrogenase (NAD+)</fullName>
        <ecNumber evidence="5">1.2.1.3</ecNumber>
    </submittedName>
</protein>
<dbReference type="Proteomes" id="UP001240250">
    <property type="component" value="Unassembled WGS sequence"/>
</dbReference>
<dbReference type="PROSITE" id="PS00070">
    <property type="entry name" value="ALDEHYDE_DEHYDR_CYS"/>
    <property type="match status" value="1"/>
</dbReference>
<dbReference type="Gene3D" id="3.40.605.10">
    <property type="entry name" value="Aldehyde Dehydrogenase, Chain A, domain 1"/>
    <property type="match status" value="1"/>
</dbReference>
<comment type="caution">
    <text evidence="5">The sequence shown here is derived from an EMBL/GenBank/DDBJ whole genome shotgun (WGS) entry which is preliminary data.</text>
</comment>
<keyword evidence="6" id="KW-1185">Reference proteome</keyword>
<dbReference type="PROSITE" id="PS00687">
    <property type="entry name" value="ALDEHYDE_DEHYDR_GLU"/>
    <property type="match status" value="1"/>
</dbReference>
<dbReference type="Gene3D" id="3.40.309.10">
    <property type="entry name" value="Aldehyde Dehydrogenase, Chain A, domain 2"/>
    <property type="match status" value="1"/>
</dbReference>
<comment type="similarity">
    <text evidence="3">Belongs to the aldehyde dehydrogenase family.</text>
</comment>
<feature type="domain" description="Aldehyde dehydrogenase" evidence="4">
    <location>
        <begin position="29"/>
        <end position="488"/>
    </location>
</feature>
<evidence type="ECO:0000313" key="5">
    <source>
        <dbReference type="EMBL" id="MDQ0424644.1"/>
    </source>
</evidence>
<dbReference type="Pfam" id="PF00171">
    <property type="entry name" value="Aldedh"/>
    <property type="match status" value="1"/>
</dbReference>
<organism evidence="5 6">
    <name type="scientific">Cellulomonas iranensis</name>
    <dbReference type="NCBI Taxonomy" id="76862"/>
    <lineage>
        <taxon>Bacteria</taxon>
        <taxon>Bacillati</taxon>
        <taxon>Actinomycetota</taxon>
        <taxon>Actinomycetes</taxon>
        <taxon>Micrococcales</taxon>
        <taxon>Cellulomonadaceae</taxon>
        <taxon>Cellulomonas</taxon>
    </lineage>
</organism>
<evidence type="ECO:0000313" key="6">
    <source>
        <dbReference type="Proteomes" id="UP001240250"/>
    </source>
</evidence>
<dbReference type="InterPro" id="IPR016163">
    <property type="entry name" value="Ald_DH_C"/>
</dbReference>
<name>A0ABU0GID3_9CELL</name>
<dbReference type="PANTHER" id="PTHR11699">
    <property type="entry name" value="ALDEHYDE DEHYDROGENASE-RELATED"/>
    <property type="match status" value="1"/>
</dbReference>
<dbReference type="InterPro" id="IPR029510">
    <property type="entry name" value="Ald_DH_CS_GLU"/>
</dbReference>
<dbReference type="RefSeq" id="WP_070320018.1">
    <property type="nucleotide sequence ID" value="NZ_CP194061.1"/>
</dbReference>
<dbReference type="InterPro" id="IPR016162">
    <property type="entry name" value="Ald_DH_N"/>
</dbReference>
<evidence type="ECO:0000256" key="1">
    <source>
        <dbReference type="ARBA" id="ARBA00023002"/>
    </source>
</evidence>
<reference evidence="5 6" key="1">
    <citation type="submission" date="2023-07" db="EMBL/GenBank/DDBJ databases">
        <title>Sequencing the genomes of 1000 actinobacteria strains.</title>
        <authorList>
            <person name="Klenk H.-P."/>
        </authorList>
    </citation>
    <scope>NUCLEOTIDE SEQUENCE [LARGE SCALE GENOMIC DNA]</scope>
    <source>
        <strain evidence="5 6">DSM 14785</strain>
    </source>
</reference>
<feature type="active site" evidence="2">
    <location>
        <position position="262"/>
    </location>
</feature>